<dbReference type="GO" id="GO:0017148">
    <property type="term" value="P:negative regulation of translation"/>
    <property type="evidence" value="ECO:0007669"/>
    <property type="project" value="InterPro"/>
</dbReference>
<dbReference type="PANTHER" id="PTHR13162">
    <property type="entry name" value="CCR4-NOT TRANSCRIPTION COMPLEX"/>
    <property type="match status" value="1"/>
</dbReference>
<feature type="compositionally biased region" description="Low complexity" evidence="1">
    <location>
        <begin position="506"/>
        <end position="521"/>
    </location>
</feature>
<feature type="compositionally biased region" description="Low complexity" evidence="1">
    <location>
        <begin position="438"/>
        <end position="461"/>
    </location>
</feature>
<feature type="compositionally biased region" description="Polar residues" evidence="1">
    <location>
        <begin position="257"/>
        <end position="270"/>
    </location>
</feature>
<feature type="region of interest" description="Disordered" evidence="1">
    <location>
        <begin position="1245"/>
        <end position="1275"/>
    </location>
</feature>
<feature type="compositionally biased region" description="Low complexity" evidence="1">
    <location>
        <begin position="3408"/>
        <end position="3424"/>
    </location>
</feature>
<feature type="region of interest" description="Disordered" evidence="1">
    <location>
        <begin position="4019"/>
        <end position="4043"/>
    </location>
</feature>
<feature type="compositionally biased region" description="Basic and acidic residues" evidence="1">
    <location>
        <begin position="76"/>
        <end position="88"/>
    </location>
</feature>
<evidence type="ECO:0000313" key="4">
    <source>
        <dbReference type="EMBL" id="VTZ79004.1"/>
    </source>
</evidence>
<feature type="domain" description="CCR4-NOT transcription complex subunit 1" evidence="3">
    <location>
        <begin position="2051"/>
        <end position="2195"/>
    </location>
</feature>
<feature type="compositionally biased region" description="Basic and acidic residues" evidence="1">
    <location>
        <begin position="1115"/>
        <end position="1133"/>
    </location>
</feature>
<feature type="region of interest" description="Disordered" evidence="1">
    <location>
        <begin position="3397"/>
        <end position="3424"/>
    </location>
</feature>
<dbReference type="GO" id="GO:0000932">
    <property type="term" value="C:P-body"/>
    <property type="evidence" value="ECO:0007669"/>
    <property type="project" value="TreeGrafter"/>
</dbReference>
<feature type="compositionally biased region" description="Basic and acidic residues" evidence="1">
    <location>
        <begin position="3598"/>
        <end position="3613"/>
    </location>
</feature>
<protein>
    <submittedName>
        <fullName evidence="4">NOT family protein, putative</fullName>
    </submittedName>
</protein>
<dbReference type="Pfam" id="PF12842">
    <property type="entry name" value="DUF3819"/>
    <property type="match status" value="1"/>
</dbReference>
<dbReference type="GO" id="GO:0000288">
    <property type="term" value="P:nuclear-transcribed mRNA catabolic process, deadenylation-dependent decay"/>
    <property type="evidence" value="ECO:0007669"/>
    <property type="project" value="TreeGrafter"/>
</dbReference>
<dbReference type="RefSeq" id="XP_022813354.1">
    <property type="nucleotide sequence ID" value="XM_022956293.1"/>
</dbReference>
<gene>
    <name evidence="4" type="ORF">PY17X_1027900</name>
</gene>
<dbReference type="InterPro" id="IPR024557">
    <property type="entry name" value="CNOT1_dom_4"/>
</dbReference>
<dbReference type="OrthoDB" id="1933107at2759"/>
<dbReference type="VEuPathDB" id="PlasmoDB:Py17XNL_001002318"/>
<dbReference type="VEuPathDB" id="PlasmoDB:PYYM_1027600"/>
<feature type="compositionally biased region" description="Low complexity" evidence="1">
    <location>
        <begin position="4029"/>
        <end position="4043"/>
    </location>
</feature>
<sequence>MRMDYHEKRNYFMSIKQHFSFIKKKNNTNVNASSENINKSSLSDYDNSTKTGNEYYEEDINKTENSDSIININEKNIGDNKHTSDDLRASTNSNKSVNSNMDDWIADNNIASQNSNNNNIHNNDNNNSVNKIHKNIGGHVKNNDDKNQCYSDNSNILNSNTHGNNANSNNDDHLNKNIMNNSDSPNVNNEFDISENQTSIQKNMKNKNNDIKNGSINMEQNDKNHNYDNQYFIKNEDTEFRNTDKLPKQNMIKTNSYIKNNQGKQPPADSNNENQRDSNNNTNNNNFDNFNCNNNIANYNQINDSNNNEKGLKTHLESAKCDNYSYKNNGKLVDIPNNKPINTNKITIDNLNDINKSNNVKSNSDANLNTDMNAKSKANNSIHENKDPLFFEGEKLQLNNSKEETSLKQHDNNNNNNKSNNINNNYNNKGSNKGGGKRSNTGGNPINNQNDNNKSSNNSNGNNGGDGHNNNNNNKDDNKDNNNDDDENKGGGKNNKGNEKGKNRNNKNNKNNKNNNKNSGKNGHKNSHLDRNSDEKAKENVMIRGDKKKKNNSANNSGNNNNNAKDLMNLKIGSNMRNNTNNLNRENINKITNNNNALYNNNNVHMEMYENNNEVCINNAIGKTNVGMNFNGMSIKKMNELCNNMNNKMHINHMDTFDNNDNIVHMDEEINHFNGNNFDVKVFNNMNVMHNINNINGLKDLNDMNNMINNMECDIHNNFMAYYGLSSEEFSNINNKKHDTDIIIDNSNKNSKNMNPNINSHNASTYNNIYNGNIYNNNNDNNNLHESMIYPMNNIKNNTDIKEYYQYYNNNNNPIQNANSSYYPEHEEKIYLNNNGNINKFIEYKKNNMPYINRTIDDKYEEENIFQNSYAKMDMHELNKSENNNNFNNTLKSYWLYNKDNIIKNDVINNKINMNIIQEKNENKNQINPNLEDSLNYNEANTLNLLNIAFNEIFADKKHLIEKTITKRFMKKLAAVLKDINPDNIKGKGKQLKKLILNKKKTNKQEKHETEKNKKETNKTSNVKISNDTKNEDTKINGEEIIKECDEKNVKDTIDDKKEKTNTNNSSDSKGNKEENNNNEMNKSNELEQKEKKSKSKKNEKNSTNANELTAISEDTSKEVNEMENKKEFDKKTGNKNNTDNGQSVLKDDDPKCDPNSSCTKDDNVGENNKKGIEENIENKKNGFDKDETISNNNKNNNDDEKGETQNGNSLENIKREDEFFEENKIDGVYNKEIKNYQEQKILDNNASENINENVENDNTENNERNENISCHSGSSTYEYLNENVEDSDDEGNDENNNSKYITGINDRYEEIKIEDDVMIRRDIFFFNLLKIVIKKKTSEDMLIYLHLLNAINIDKIFDYIIQLSCDIFNTLLNFIEITKDSSTYRLLLKNLGAWIGIITIGRNKPLISKYMNIKQLILYSYDNGYLIVTFPAVCKILESIKNSKIFKPPNPWTIGILNLLGELHEAQSLKTILIFEIEILFNYLKINVFDYYNKCNIIKCRNMPINSNDLFVRNNYNDNNSNTNVNMGYVNDNGGRHFANTSEIRHIYNKTYNSGANFYPNDNFINNDNRTNRPIGLGDASSANYLINKDLRYNNMINTHNGHIMGSEATSTAAISTTSNSNTNDLYNRKHLSANLLNKGKKNDNTKKKTFINIENRMYMVNSLAQMSNLNVINSNNNNTYNFVFNLLGDFVMINDGNNITDSEVSANNKNNFEDSNLMQSLSKNFKNMDNNLTYNKQIYKSSMTSELVLKNNASQRNITGANAGKVNNIGKDSHTMSMYNYMNNEQPTYNPMFGNNIDMYANENDLYNNMYNKNMEYMHSMSGEHIGNKNMNNINNNGNNDDILMKDLKYNAKKKEKMIEFEFKDNSSKNPNYTLNKNKLLLNNNKLEHQRFKSSDIKDGNVGIKPEIYDNNNKRDSYSSQLINNMKIKNMLPNTVDKMKMADYMNNNIMHASNSTNKNNLNDGLITGNNNNNNMMDSSYSGYPGVDMNMENQANISYKDNTTNNSINNNGSNNNTNKFNEIIFDEISNILKKNIVLSPSISILKLNFKYKALIYLAFDSAIKEIVSSIVDRFVLIGCITTRELVKKDFLNEQKETIIQKASLLMATSITSSLALVSCKKPLKNVLIQNLRNAFEQNIPERNNTIAIDDIIKILINDNINLIYLIIEQIAIEKSSIEIEEIMKPVYASRKYARIHKLNIKDNTSNKYYNTLPVFLKAHNITLKHIQVYKNFMNLKNAKSLQQKLFSVTNNVHEQERISNEGNTTNRNGKATKGMLNDDGNINNFYNNKKYGIMQHTLDGRNSKHGDYKLSENEYNKETLNNHNRQEDSKCDNEMKKNRYSEESYYNEKGIIEEDINSNIAGTKDVGNNNMHQQKGASNIGYKNNEGVKFIPCKNNNSKENVNFHLGNLNSNINNLNILNSNAMNNVNLNNLNSSADGDTAKIPTSDITNIAINNNANYMNNLNLYYSSNCHYIYKNSTNKYNCNNSDNNFNTNNRYVNMQIINNDGNSGLYTYGDQYPPNYSGNYPRNYIENGTNNFSENTENLYSQNSNQKYENGYTHHLPKISTNTIFQAAQNLEDLKNGNMHPSNNDSEISFPQFSNIPLNPNFESKLSININTNINKNVCNHNNINCMLIHEQFNEYNINYDHNNIAIINKENNFQNCINNNFVEYMKNVNSKNNSTNTIYYSPNSNGNNNNGNNNNGNNNNGNNFACFNIGTSSPIPPYMNNIKMDCSSLNGNINDTKTVDLNNEHNMTTFNSDVLNNYDTTRNVIMNVNKDSEKNEKENENKTNVTNYGITHINRGNDNNDLNNNYYIDGEQINNSKILTSISSDCTDKVNMCLKKINNIDLLFKKKYLFFISEIFLKENKEKINTKNIISLFEFCMINIKDYIKYLIIFPPIISTSNIYSGYCNIKTPFFKFEKNIYTDITPLLFITSLSTDHEIFKLCKIIIYICENSENQSDTYKIIGTKLYRSIQEMLKNKYIINNNIANVKEEKKTFHEQGHDIFPTNDSDTKNNQNKTNQMNITYNETDILIEIQLCILELMCIKSRELKQLITSYILSSPYQNINSISYFIRYNIINLKRLDKNMRNHLNNLNNTNAIKFCTELIYLMVIEKKYINSDNLKNSIKQIAKIYNLLSNNSENINKDKKNVLITIRKKAKQIIKGIKKIRKNKTLETIKVLKTVTEYLGESKAKESNKINSRKMEKNTIKKDEDGDKEVKKRNNICTKLQNDVNTQCDYTNIDEYVVFLLEKLNYENNKNFSTEDILEKEIIKINADEKNGIKNHTSNTFNNEQYSDNHLKCDLEQNEKHNFKSKSEQNTNNNECNNNVIVSEYCENTQCNIYKEKEEGYNSSETGSDVTCTSLYSNKSEKSRNSSENSSLSVCSIALDSKNNSKKNGYTNETDVSKSSYSSDSNSSSASNISTISVEHKSTNLETNKEIDIKIPVTEKNNLLNNFINIKKMNINENYINKKAYYITDIFNDKPIKCKYLPSPPNINKEKGMIIACLFAEWYFIYKNYLNISKMNAPSNTPDILKQQYKSKCIKYIQKLIKFEFLNMDKMTDCFFTHTINISVNIALYNLQKDDVIKDELTNQKLHQTEKENDKKGKKQVEESQNENYEANNVSQIDNDNKIETLKNNIEMKELKNNSELLNYNYIDSWSKMIVIILQLVEDIKGISPIIVLQKVLNSLCMIIHKRCEIEKRKFNQRPYFRLLHCLLNDINEAFTVSIIPNNVATVQSNDKLIYLNCFSNCFDILSPIRVPSFSFSWLELISSKHFMPILLSNICGWGIYKNLLVALFTFLKYCLKKLQISKAIESLYIGTVRILLVLLHDFPEFLCSYYVTFCSLFPINCIQLRNIVLSAFPRNIKLPDPFMSNIKMDLLQEIKLVPKILTNIIFPLFKNNFKQLIDDYFNKKKYSLLLQIKNKLYLPKNKIYQHFVKYDMDIMNSLTLYVGAFICKAKTNNLFSFNSNSDPILLIKPKNDTSNNTKEENKTLSRDRDIIQKIVLNYQGEILKRKDIKEGDEKQPNQENQRNGEQNNNLPNKYVDLVQENNIENEISSFSNCDKTNTKVLKQNSVNNKEDNDGTIEITIIKKNLAYTLFLFLLKELDMEGRYLLLLNIVNHIRYPNSHTHYFSCLILFLFSYSNDIVIKEQIIRVLLERILAHRPHPWGLLITFIELIKNKKFKIWEYPFVHATSEIKKIFKSVFQTCLGNV</sequence>
<evidence type="ECO:0000259" key="2">
    <source>
        <dbReference type="Pfam" id="PF04054"/>
    </source>
</evidence>
<feature type="region of interest" description="Disordered" evidence="1">
    <location>
        <begin position="997"/>
        <end position="1032"/>
    </location>
</feature>
<feature type="compositionally biased region" description="Basic and acidic residues" evidence="1">
    <location>
        <begin position="4019"/>
        <end position="4028"/>
    </location>
</feature>
<feature type="region of interest" description="Disordered" evidence="1">
    <location>
        <begin position="1053"/>
        <end position="1216"/>
    </location>
</feature>
<feature type="compositionally biased region" description="Low complexity" evidence="1">
    <location>
        <begin position="271"/>
        <end position="291"/>
    </location>
</feature>
<dbReference type="Pfam" id="PF04054">
    <property type="entry name" value="Not1"/>
    <property type="match status" value="2"/>
</dbReference>
<dbReference type="GeneID" id="3789462"/>
<proteinExistence type="predicted"/>
<dbReference type="KEGG" id="pyo:PY17X_1027900"/>
<dbReference type="Gene3D" id="1.25.40.790">
    <property type="match status" value="1"/>
</dbReference>
<feature type="region of interest" description="Disordered" evidence="1">
    <location>
        <begin position="257"/>
        <end position="291"/>
    </location>
</feature>
<feature type="compositionally biased region" description="Basic and acidic residues" evidence="1">
    <location>
        <begin position="1160"/>
        <end position="1189"/>
    </location>
</feature>
<accession>A0A4V0KNR6</accession>
<dbReference type="InterPro" id="IPR040398">
    <property type="entry name" value="Not1"/>
</dbReference>
<evidence type="ECO:0000259" key="3">
    <source>
        <dbReference type="Pfam" id="PF12842"/>
    </source>
</evidence>
<evidence type="ECO:0000313" key="5">
    <source>
        <dbReference type="Proteomes" id="UP000072874"/>
    </source>
</evidence>
<dbReference type="InterPro" id="IPR007196">
    <property type="entry name" value="CCR4-Not_Not1_C"/>
</dbReference>
<dbReference type="EMBL" id="LM993664">
    <property type="protein sequence ID" value="VTZ79004.1"/>
    <property type="molecule type" value="Genomic_DNA"/>
</dbReference>
<dbReference type="VEuPathDB" id="PlasmoDB:PY00416"/>
<evidence type="ECO:0000256" key="1">
    <source>
        <dbReference type="SAM" id="MobiDB-lite"/>
    </source>
</evidence>
<feature type="compositionally biased region" description="Basic and acidic residues" evidence="1">
    <location>
        <begin position="527"/>
        <end position="545"/>
    </location>
</feature>
<feature type="compositionally biased region" description="Low complexity" evidence="1">
    <location>
        <begin position="552"/>
        <end position="563"/>
    </location>
</feature>
<organism evidence="4 5">
    <name type="scientific">Plasmodium yoelii</name>
    <dbReference type="NCBI Taxonomy" id="5861"/>
    <lineage>
        <taxon>Eukaryota</taxon>
        <taxon>Sar</taxon>
        <taxon>Alveolata</taxon>
        <taxon>Apicomplexa</taxon>
        <taxon>Aconoidasida</taxon>
        <taxon>Haemosporida</taxon>
        <taxon>Plasmodiidae</taxon>
        <taxon>Plasmodium</taxon>
        <taxon>Plasmodium (Vinckeia)</taxon>
    </lineage>
</organism>
<dbReference type="PANTHER" id="PTHR13162:SF8">
    <property type="entry name" value="CCR4-NOT TRANSCRIPTION COMPLEX SUBUNIT 1"/>
    <property type="match status" value="1"/>
</dbReference>
<dbReference type="VEuPathDB" id="PlasmoDB:PY17X_1027900"/>
<dbReference type="VEuPathDB" id="PlasmoDB:PY03055"/>
<dbReference type="GO" id="GO:0030015">
    <property type="term" value="C:CCR4-NOT core complex"/>
    <property type="evidence" value="ECO:0007669"/>
    <property type="project" value="InterPro"/>
</dbReference>
<dbReference type="GO" id="GO:0060090">
    <property type="term" value="F:molecular adaptor activity"/>
    <property type="evidence" value="ECO:0007669"/>
    <property type="project" value="TreeGrafter"/>
</dbReference>
<reference evidence="4 5" key="1">
    <citation type="journal article" date="2014" name="BMC Biol.">
        <title>A comprehensive evaluation of rodent malaria parasite genomes and gene expression.</title>
        <authorList>
            <person name="Otto T.D."/>
            <person name="Bohme U."/>
            <person name="Jackson A.P."/>
            <person name="Hunt M."/>
            <person name="Franke-Fayard B."/>
            <person name="Hoeijmakers W.A."/>
            <person name="Religa A.A."/>
            <person name="Robertson L."/>
            <person name="Sanders M."/>
            <person name="Ogun S.A."/>
            <person name="Cunningham D."/>
            <person name="Erhart A."/>
            <person name="Billker O."/>
            <person name="Khan S.M."/>
            <person name="Stunnenberg H.G."/>
            <person name="Langhorne J."/>
            <person name="Holder A.A."/>
            <person name="Waters A.P."/>
            <person name="Newbold C.I."/>
            <person name="Pain A."/>
            <person name="Berriman M."/>
            <person name="Janse C.J."/>
        </authorList>
    </citation>
    <scope>NUCLEOTIDE SEQUENCE [LARGE SCALE GENOMIC DNA]</scope>
    <source>
        <strain evidence="4 5">17X</strain>
    </source>
</reference>
<feature type="region of interest" description="Disordered" evidence="1">
    <location>
        <begin position="75"/>
        <end position="99"/>
    </location>
</feature>
<feature type="compositionally biased region" description="Polar residues" evidence="1">
    <location>
        <begin position="1104"/>
        <end position="1114"/>
    </location>
</feature>
<feature type="region of interest" description="Disordered" evidence="1">
    <location>
        <begin position="403"/>
        <end position="566"/>
    </location>
</feature>
<feature type="region of interest" description="Disordered" evidence="1">
    <location>
        <begin position="3598"/>
        <end position="3625"/>
    </location>
</feature>
<feature type="compositionally biased region" description="Polar residues" evidence="1">
    <location>
        <begin position="89"/>
        <end position="99"/>
    </location>
</feature>
<name>A0A4V0KNR6_PLAYE</name>
<feature type="compositionally biased region" description="Basic and acidic residues" evidence="1">
    <location>
        <begin position="1083"/>
        <end position="1101"/>
    </location>
</feature>
<feature type="region of interest" description="Disordered" evidence="1">
    <location>
        <begin position="205"/>
        <end position="224"/>
    </location>
</feature>
<feature type="domain" description="CCR4-Not complex component Not1 C-terminal" evidence="2">
    <location>
        <begin position="4090"/>
        <end position="4207"/>
    </location>
</feature>
<feature type="compositionally biased region" description="Basic and acidic residues" evidence="1">
    <location>
        <begin position="1003"/>
        <end position="1018"/>
    </location>
</feature>
<dbReference type="Proteomes" id="UP000072874">
    <property type="component" value="Chromosome 10"/>
</dbReference>
<feature type="region of interest" description="Disordered" evidence="1">
    <location>
        <begin position="31"/>
        <end position="50"/>
    </location>
</feature>
<dbReference type="OMA" id="MNHINNM"/>
<feature type="compositionally biased region" description="Low complexity" evidence="1">
    <location>
        <begin position="412"/>
        <end position="431"/>
    </location>
</feature>
<dbReference type="Gene3D" id="1.25.40.800">
    <property type="match status" value="1"/>
</dbReference>
<feature type="domain" description="CCR4-Not complex component Not1 C-terminal" evidence="2">
    <location>
        <begin position="3740"/>
        <end position="3976"/>
    </location>
</feature>